<reference evidence="2" key="1">
    <citation type="journal article" date="2020" name="Stud. Mycol.">
        <title>101 Dothideomycetes genomes: a test case for predicting lifestyles and emergence of pathogens.</title>
        <authorList>
            <person name="Haridas S."/>
            <person name="Albert R."/>
            <person name="Binder M."/>
            <person name="Bloem J."/>
            <person name="Labutti K."/>
            <person name="Salamov A."/>
            <person name="Andreopoulos B."/>
            <person name="Baker S."/>
            <person name="Barry K."/>
            <person name="Bills G."/>
            <person name="Bluhm B."/>
            <person name="Cannon C."/>
            <person name="Castanera R."/>
            <person name="Culley D."/>
            <person name="Daum C."/>
            <person name="Ezra D."/>
            <person name="Gonzalez J."/>
            <person name="Henrissat B."/>
            <person name="Kuo A."/>
            <person name="Liang C."/>
            <person name="Lipzen A."/>
            <person name="Lutzoni F."/>
            <person name="Magnuson J."/>
            <person name="Mondo S."/>
            <person name="Nolan M."/>
            <person name="Ohm R."/>
            <person name="Pangilinan J."/>
            <person name="Park H.-J."/>
            <person name="Ramirez L."/>
            <person name="Alfaro M."/>
            <person name="Sun H."/>
            <person name="Tritt A."/>
            <person name="Yoshinaga Y."/>
            <person name="Zwiers L.-H."/>
            <person name="Turgeon B."/>
            <person name="Goodwin S."/>
            <person name="Spatafora J."/>
            <person name="Crous P."/>
            <person name="Grigoriev I."/>
        </authorList>
    </citation>
    <scope>NUCLEOTIDE SEQUENCE</scope>
    <source>
        <strain evidence="2">ATCC 36951</strain>
    </source>
</reference>
<gene>
    <name evidence="2" type="ORF">M409DRAFT_52304</name>
</gene>
<dbReference type="GeneID" id="54565317"/>
<dbReference type="Proteomes" id="UP000799537">
    <property type="component" value="Unassembled WGS sequence"/>
</dbReference>
<dbReference type="EMBL" id="ML993587">
    <property type="protein sequence ID" value="KAF2169807.1"/>
    <property type="molecule type" value="Genomic_DNA"/>
</dbReference>
<dbReference type="OrthoDB" id="409136at2759"/>
<sequence>MAESDGGSGSTYSGRPRMQMDSTSNDTVASSFAALRNRPTQPIIADENWHGDDIQDFHQRFAVERYYLPGEPRNVQNYRGGPVSNASSSMAVAINQSQYSLSSYAPSLAGRSATTVSSGPTLRTSGGSSALSRYQAPGRLDEGDDGVLLRPDAETWQCPYWFLRCNERLDNMEDWDSHCQSHFLGIGNLPKHVECPFLGCQWSKECASGDEAWRHRWAHIWTCHSAGGSINVSKRPDRRLVEHLWRIKAINTAQTKELLTRGVLSGEAYLESASSSRDRRRERGGGGRGGRSS</sequence>
<feature type="region of interest" description="Disordered" evidence="1">
    <location>
        <begin position="111"/>
        <end position="138"/>
    </location>
</feature>
<accession>A0A6A6CRA9</accession>
<name>A0A6A6CRA9_ZASCE</name>
<evidence type="ECO:0000313" key="3">
    <source>
        <dbReference type="Proteomes" id="UP000799537"/>
    </source>
</evidence>
<dbReference type="RefSeq" id="XP_033670696.1">
    <property type="nucleotide sequence ID" value="XM_033812045.1"/>
</dbReference>
<organism evidence="2 3">
    <name type="scientific">Zasmidium cellare ATCC 36951</name>
    <dbReference type="NCBI Taxonomy" id="1080233"/>
    <lineage>
        <taxon>Eukaryota</taxon>
        <taxon>Fungi</taxon>
        <taxon>Dikarya</taxon>
        <taxon>Ascomycota</taxon>
        <taxon>Pezizomycotina</taxon>
        <taxon>Dothideomycetes</taxon>
        <taxon>Dothideomycetidae</taxon>
        <taxon>Mycosphaerellales</taxon>
        <taxon>Mycosphaerellaceae</taxon>
        <taxon>Zasmidium</taxon>
    </lineage>
</organism>
<feature type="compositionally biased region" description="Polar residues" evidence="1">
    <location>
        <begin position="112"/>
        <end position="132"/>
    </location>
</feature>
<feature type="region of interest" description="Disordered" evidence="1">
    <location>
        <begin position="271"/>
        <end position="293"/>
    </location>
</feature>
<evidence type="ECO:0000256" key="1">
    <source>
        <dbReference type="SAM" id="MobiDB-lite"/>
    </source>
</evidence>
<protein>
    <submittedName>
        <fullName evidence="2">Uncharacterized protein</fullName>
    </submittedName>
</protein>
<feature type="compositionally biased region" description="Basic and acidic residues" evidence="1">
    <location>
        <begin position="276"/>
        <end position="285"/>
    </location>
</feature>
<proteinExistence type="predicted"/>
<evidence type="ECO:0000313" key="2">
    <source>
        <dbReference type="EMBL" id="KAF2169807.1"/>
    </source>
</evidence>
<keyword evidence="3" id="KW-1185">Reference proteome</keyword>
<dbReference type="AlphaFoldDB" id="A0A6A6CRA9"/>
<feature type="region of interest" description="Disordered" evidence="1">
    <location>
        <begin position="1"/>
        <end position="28"/>
    </location>
</feature>